<dbReference type="Pfam" id="PF13832">
    <property type="entry name" value="zf-HC5HC2H_2"/>
    <property type="match status" value="1"/>
</dbReference>
<dbReference type="InterPro" id="IPR013083">
    <property type="entry name" value="Znf_RING/FYVE/PHD"/>
</dbReference>
<keyword evidence="5" id="KW-0862">Zinc</keyword>
<evidence type="ECO:0000256" key="2">
    <source>
        <dbReference type="ARBA" id="ARBA00022723"/>
    </source>
</evidence>
<dbReference type="InterPro" id="IPR019786">
    <property type="entry name" value="Zinc_finger_PHD-type_CS"/>
</dbReference>
<dbReference type="Pfam" id="PF10513">
    <property type="entry name" value="EPL1"/>
    <property type="match status" value="1"/>
</dbReference>
<proteinExistence type="predicted"/>
<keyword evidence="4 9" id="KW-0863">Zinc-finger</keyword>
<evidence type="ECO:0000259" key="12">
    <source>
        <dbReference type="PROSITE" id="PS50016"/>
    </source>
</evidence>
<evidence type="ECO:0000256" key="4">
    <source>
        <dbReference type="ARBA" id="ARBA00022771"/>
    </source>
</evidence>
<dbReference type="FunFam" id="3.30.40.10:FF:000008">
    <property type="entry name" value="Bromodomain containing 1, isoform CRA_a"/>
    <property type="match status" value="1"/>
</dbReference>
<dbReference type="SMART" id="SM00297">
    <property type="entry name" value="BROMO"/>
    <property type="match status" value="1"/>
</dbReference>
<dbReference type="PROSITE" id="PS50016">
    <property type="entry name" value="ZF_PHD_2"/>
    <property type="match status" value="1"/>
</dbReference>
<keyword evidence="2" id="KW-0479">Metal-binding</keyword>
<dbReference type="PROSITE" id="PS50812">
    <property type="entry name" value="PWWP"/>
    <property type="match status" value="1"/>
</dbReference>
<dbReference type="Pfam" id="PF00855">
    <property type="entry name" value="PWWP"/>
    <property type="match status" value="1"/>
</dbReference>
<organism evidence="15 16">
    <name type="scientific">Poecilia latipinna</name>
    <name type="common">sailfin molly</name>
    <dbReference type="NCBI Taxonomy" id="48699"/>
    <lineage>
        <taxon>Eukaryota</taxon>
        <taxon>Metazoa</taxon>
        <taxon>Chordata</taxon>
        <taxon>Craniata</taxon>
        <taxon>Vertebrata</taxon>
        <taxon>Euteleostomi</taxon>
        <taxon>Actinopterygii</taxon>
        <taxon>Neopterygii</taxon>
        <taxon>Teleostei</taxon>
        <taxon>Neoteleostei</taxon>
        <taxon>Acanthomorphata</taxon>
        <taxon>Ovalentaria</taxon>
        <taxon>Atherinomorphae</taxon>
        <taxon>Cyprinodontiformes</taxon>
        <taxon>Poeciliidae</taxon>
        <taxon>Poeciliinae</taxon>
        <taxon>Poecilia</taxon>
    </lineage>
</organism>
<dbReference type="FunFam" id="2.30.30.140:FF:000008">
    <property type="entry name" value="Bromodomain containing 1, isoform CRA_b"/>
    <property type="match status" value="1"/>
</dbReference>
<dbReference type="InterPro" id="IPR001487">
    <property type="entry name" value="Bromodomain"/>
</dbReference>
<dbReference type="GO" id="GO:0006357">
    <property type="term" value="P:regulation of transcription by RNA polymerase II"/>
    <property type="evidence" value="ECO:0007669"/>
    <property type="project" value="TreeGrafter"/>
</dbReference>
<feature type="region of interest" description="Disordered" evidence="10">
    <location>
        <begin position="412"/>
        <end position="450"/>
    </location>
</feature>
<evidence type="ECO:0000256" key="7">
    <source>
        <dbReference type="ARBA" id="ARBA00023242"/>
    </source>
</evidence>
<dbReference type="GO" id="GO:0005634">
    <property type="term" value="C:nucleus"/>
    <property type="evidence" value="ECO:0007669"/>
    <property type="project" value="UniProtKB-SubCell"/>
</dbReference>
<evidence type="ECO:0000259" key="14">
    <source>
        <dbReference type="PROSITE" id="PS51805"/>
    </source>
</evidence>
<keyword evidence="16" id="KW-1185">Reference proteome</keyword>
<evidence type="ECO:0000259" key="11">
    <source>
        <dbReference type="PROSITE" id="PS50014"/>
    </source>
</evidence>
<evidence type="ECO:0000256" key="1">
    <source>
        <dbReference type="ARBA" id="ARBA00004123"/>
    </source>
</evidence>
<evidence type="ECO:0000259" key="13">
    <source>
        <dbReference type="PROSITE" id="PS50812"/>
    </source>
</evidence>
<keyword evidence="7" id="KW-0539">Nucleus</keyword>
<dbReference type="InterPro" id="IPR001965">
    <property type="entry name" value="Znf_PHD"/>
</dbReference>
<dbReference type="SMART" id="SM00293">
    <property type="entry name" value="PWWP"/>
    <property type="match status" value="1"/>
</dbReference>
<dbReference type="InterPro" id="IPR000313">
    <property type="entry name" value="PWWP_dom"/>
</dbReference>
<feature type="compositionally biased region" description="Basic residues" evidence="10">
    <location>
        <begin position="412"/>
        <end position="429"/>
    </location>
</feature>
<dbReference type="Ensembl" id="ENSPLAT00000012614.1">
    <property type="protein sequence ID" value="ENSPLAP00000020802.1"/>
    <property type="gene ID" value="ENSPLAG00000004068.1"/>
</dbReference>
<feature type="compositionally biased region" description="Basic residues" evidence="10">
    <location>
        <begin position="1"/>
        <end position="12"/>
    </location>
</feature>
<feature type="region of interest" description="Disordered" evidence="10">
    <location>
        <begin position="1"/>
        <end position="25"/>
    </location>
</feature>
<dbReference type="Gene3D" id="1.20.920.10">
    <property type="entry name" value="Bromodomain-like"/>
    <property type="match status" value="1"/>
</dbReference>
<dbReference type="PANTHER" id="PTHR13793">
    <property type="entry name" value="PHD FINGER PROTEINS"/>
    <property type="match status" value="1"/>
</dbReference>
<feature type="domain" description="PWWP" evidence="13">
    <location>
        <begin position="912"/>
        <end position="995"/>
    </location>
</feature>
<dbReference type="InterPro" id="IPR034732">
    <property type="entry name" value="EPHD"/>
</dbReference>
<evidence type="ECO:0000313" key="15">
    <source>
        <dbReference type="Ensembl" id="ENSPLAP00000020802.1"/>
    </source>
</evidence>
<evidence type="ECO:0000313" key="16">
    <source>
        <dbReference type="Proteomes" id="UP000261500"/>
    </source>
</evidence>
<sequence length="1046" mass="119657">MKKKCKNRRPTMIKRESSPIKPSPNRETLTYAQAQRMVELEVDGRVHRLSIYDKLDVIADDDPTAQEILECNSNKENNEKPQQVLVRSVRLKMNQQKKSGALTASHGSSLGGLLEPKVRMVEYNLPVVPKRPAMYYKYSERTTEELDEEVEYDMDEEDYAWLEIINEKRKSEGIGQVSHNLFEFLMDRFEKESYLATQGQSDLQTLVDEDAVCCICMDGDGADSNVILFCDSCNIAVHQECYGVPYIPEGQWLCRHCLQCPSRPAECLFCPNRGGALKKTDDDRWGHVVCAMWVPEVGFSDTVFIEPIDGVRNIPPARWKLTCYLCKAKGAGACIQCDKINCYTAFHVSCAQKAGLYMRMEPVKELTESGTTTFSVKKTAYCSSHTPEGCDRRPLNVYDELRLKNGACYKRAEKRGKPRSKSWQKKKMKKAESEPELEPETQTNPGPSITVAVQRKRQFVERLLSYWVLKRQSRNNVPLIRRLQANPQPSKAQQQKVNRMETNQALKEQLKVWHRLRHDLERTRLLLELIRKREKVKRDEIKLHQSVLELQLTPFNILLRAVLSQLQDKDQYSIFAQPVCIKEVPDYLEHIRKPMDFSTMRKRIDSHSYCSLDEFEDDFNLIISNCMTYNAKETFFYKAAQRMLDHGGVILRRARREVDRIGFDFPSCLHLPEAPQLESPAPFSWEDVDRLLAPSYRQHMPLEDQLKELLEKLDLSTAMKHSPSRTKRLKLLKKTIMEVRSQIGLKKALSHPPPPLPAASPPLLGAKTFLSVVIPRLETLLVPKKRTRSSSTEDEEEEEKEEDETPIKRLGTGLTNGFLVEEKLDSVSPRILEPRRRCASESSISSSNSIICDSSTFMVPKGVKGRPTAARRSTVDDQSSLMSCADNGQFTKTAKISSVWSPTAASSFVLEPLKLVWAKCSGYPWFPALIVNPRVRRTSCQHSRVELPIPPLDVLRAGEQMQFRSAEKLFLVRFFDSKRNWQWLPRSKMAPFGISQSLDRVKLMEARASSIRRTVRLAFDRAMKQLNAVRGDLEVNGDNSGLAATR</sequence>
<dbReference type="GeneTree" id="ENSGT00940000157236"/>
<dbReference type="SUPFAM" id="SSF57903">
    <property type="entry name" value="FYVE/PHD zinc finger"/>
    <property type="match status" value="1"/>
</dbReference>
<dbReference type="PROSITE" id="PS50014">
    <property type="entry name" value="BROMODOMAIN_2"/>
    <property type="match status" value="1"/>
</dbReference>
<dbReference type="FunFam" id="3.30.40.10:FF:000007">
    <property type="entry name" value="Bromodomain containing 1, isoform CRA_b"/>
    <property type="match status" value="1"/>
</dbReference>
<evidence type="ECO:0000256" key="8">
    <source>
        <dbReference type="PROSITE-ProRule" id="PRU00035"/>
    </source>
</evidence>
<comment type="subcellular location">
    <subcellularLocation>
        <location evidence="1">Nucleus</location>
    </subcellularLocation>
</comment>
<keyword evidence="3" id="KW-0677">Repeat</keyword>
<dbReference type="InterPro" id="IPR036427">
    <property type="entry name" value="Bromodomain-like_sf"/>
</dbReference>
<feature type="domain" description="PHD-type" evidence="12">
    <location>
        <begin position="210"/>
        <end position="260"/>
    </location>
</feature>
<dbReference type="SUPFAM" id="SSF47370">
    <property type="entry name" value="Bromodomain"/>
    <property type="match status" value="1"/>
</dbReference>
<feature type="compositionally biased region" description="Acidic residues" evidence="10">
    <location>
        <begin position="792"/>
        <end position="804"/>
    </location>
</feature>
<evidence type="ECO:0000256" key="9">
    <source>
        <dbReference type="PROSITE-ProRule" id="PRU00146"/>
    </source>
</evidence>
<dbReference type="CDD" id="cd15572">
    <property type="entry name" value="PHD_BRPF"/>
    <property type="match status" value="1"/>
</dbReference>
<reference evidence="15" key="2">
    <citation type="submission" date="2025-09" db="UniProtKB">
        <authorList>
            <consortium name="Ensembl"/>
        </authorList>
    </citation>
    <scope>IDENTIFICATION</scope>
</reference>
<dbReference type="PRINTS" id="PR00503">
    <property type="entry name" value="BROMODOMAIN"/>
</dbReference>
<feature type="domain" description="PHD-type" evidence="14">
    <location>
        <begin position="264"/>
        <end position="386"/>
    </location>
</feature>
<dbReference type="Pfam" id="PF00439">
    <property type="entry name" value="Bromodomain"/>
    <property type="match status" value="1"/>
</dbReference>
<feature type="region of interest" description="Disordered" evidence="10">
    <location>
        <begin position="784"/>
        <end position="810"/>
    </location>
</feature>
<dbReference type="PANTHER" id="PTHR13793:SF17">
    <property type="entry name" value="BROMODOMAIN-CONTAINING PROTEIN 1"/>
    <property type="match status" value="1"/>
</dbReference>
<reference evidence="15" key="1">
    <citation type="submission" date="2025-08" db="UniProtKB">
        <authorList>
            <consortium name="Ensembl"/>
        </authorList>
    </citation>
    <scope>IDENTIFICATION</scope>
</reference>
<dbReference type="SUPFAM" id="SSF63748">
    <property type="entry name" value="Tudor/PWWP/MBT"/>
    <property type="match status" value="1"/>
</dbReference>
<dbReference type="Gene3D" id="2.30.30.140">
    <property type="match status" value="1"/>
</dbReference>
<protein>
    <submittedName>
        <fullName evidence="15">Bromodomain containing 1b</fullName>
    </submittedName>
</protein>
<dbReference type="Gene3D" id="3.30.40.10">
    <property type="entry name" value="Zinc/RING finger domain, C3HC4 (zinc finger)"/>
    <property type="match status" value="2"/>
</dbReference>
<dbReference type="AlphaFoldDB" id="A0A3B3V784"/>
<dbReference type="InterPro" id="IPR019787">
    <property type="entry name" value="Znf_PHD-finger"/>
</dbReference>
<dbReference type="InterPro" id="IPR050701">
    <property type="entry name" value="Histone_Mod_Regulator"/>
</dbReference>
<name>A0A3B3V784_9TELE</name>
<dbReference type="InterPro" id="IPR011011">
    <property type="entry name" value="Znf_FYVE_PHD"/>
</dbReference>
<evidence type="ECO:0000256" key="10">
    <source>
        <dbReference type="SAM" id="MobiDB-lite"/>
    </source>
</evidence>
<dbReference type="InterPro" id="IPR019542">
    <property type="entry name" value="Enhancer_polycomb-like_N"/>
</dbReference>
<dbReference type="PROSITE" id="PS51805">
    <property type="entry name" value="EPHD"/>
    <property type="match status" value="1"/>
</dbReference>
<evidence type="ECO:0000256" key="3">
    <source>
        <dbReference type="ARBA" id="ARBA00022737"/>
    </source>
</evidence>
<dbReference type="PROSITE" id="PS01359">
    <property type="entry name" value="ZF_PHD_1"/>
    <property type="match status" value="1"/>
</dbReference>
<dbReference type="Pfam" id="PF13831">
    <property type="entry name" value="PHD_2"/>
    <property type="match status" value="1"/>
</dbReference>
<feature type="domain" description="Bromo" evidence="11">
    <location>
        <begin position="567"/>
        <end position="637"/>
    </location>
</feature>
<accession>A0A3B3V784</accession>
<evidence type="ECO:0000256" key="5">
    <source>
        <dbReference type="ARBA" id="ARBA00022833"/>
    </source>
</evidence>
<dbReference type="SMART" id="SM00249">
    <property type="entry name" value="PHD"/>
    <property type="match status" value="2"/>
</dbReference>
<evidence type="ECO:0000256" key="6">
    <source>
        <dbReference type="ARBA" id="ARBA00023117"/>
    </source>
</evidence>
<dbReference type="Proteomes" id="UP000261500">
    <property type="component" value="Unplaced"/>
</dbReference>
<dbReference type="GO" id="GO:0008270">
    <property type="term" value="F:zinc ion binding"/>
    <property type="evidence" value="ECO:0007669"/>
    <property type="project" value="UniProtKB-KW"/>
</dbReference>
<keyword evidence="6 8" id="KW-0103">Bromodomain</keyword>